<dbReference type="PANTHER" id="PTHR10694">
    <property type="entry name" value="LYSINE-SPECIFIC DEMETHYLASE"/>
    <property type="match status" value="1"/>
</dbReference>
<dbReference type="PANTHER" id="PTHR10694:SF33">
    <property type="entry name" value="LYSINE-SPECIFIC DEMETHYLASE 5"/>
    <property type="match status" value="1"/>
</dbReference>
<dbReference type="AlphaFoldDB" id="A0A7J7I7I0"/>
<evidence type="ECO:0000256" key="2">
    <source>
        <dbReference type="ARBA" id="ARBA00023004"/>
    </source>
</evidence>
<organism evidence="4 5">
    <name type="scientific">Camellia sinensis</name>
    <name type="common">Tea plant</name>
    <name type="synonym">Thea sinensis</name>
    <dbReference type="NCBI Taxonomy" id="4442"/>
    <lineage>
        <taxon>Eukaryota</taxon>
        <taxon>Viridiplantae</taxon>
        <taxon>Streptophyta</taxon>
        <taxon>Embryophyta</taxon>
        <taxon>Tracheophyta</taxon>
        <taxon>Spermatophyta</taxon>
        <taxon>Magnoliopsida</taxon>
        <taxon>eudicotyledons</taxon>
        <taxon>Gunneridae</taxon>
        <taxon>Pentapetalae</taxon>
        <taxon>asterids</taxon>
        <taxon>Ericales</taxon>
        <taxon>Theaceae</taxon>
        <taxon>Camellia</taxon>
    </lineage>
</organism>
<name>A0A7J7I7I0_CAMSI</name>
<accession>A0A7J7I7I0</accession>
<dbReference type="Proteomes" id="UP000593564">
    <property type="component" value="Unassembled WGS sequence"/>
</dbReference>
<dbReference type="GO" id="GO:0046872">
    <property type="term" value="F:metal ion binding"/>
    <property type="evidence" value="ECO:0007669"/>
    <property type="project" value="UniProtKB-KW"/>
</dbReference>
<dbReference type="InterPro" id="IPR003347">
    <property type="entry name" value="JmjC_dom"/>
</dbReference>
<reference evidence="5" key="1">
    <citation type="journal article" date="2020" name="Nat. Commun.">
        <title>Genome assembly of wild tea tree DASZ reveals pedigree and selection history of tea varieties.</title>
        <authorList>
            <person name="Zhang W."/>
            <person name="Zhang Y."/>
            <person name="Qiu H."/>
            <person name="Guo Y."/>
            <person name="Wan H."/>
            <person name="Zhang X."/>
            <person name="Scossa F."/>
            <person name="Alseekh S."/>
            <person name="Zhang Q."/>
            <person name="Wang P."/>
            <person name="Xu L."/>
            <person name="Schmidt M.H."/>
            <person name="Jia X."/>
            <person name="Li D."/>
            <person name="Zhu A."/>
            <person name="Guo F."/>
            <person name="Chen W."/>
            <person name="Ni D."/>
            <person name="Usadel B."/>
            <person name="Fernie A.R."/>
            <person name="Wen W."/>
        </authorList>
    </citation>
    <scope>NUCLEOTIDE SEQUENCE [LARGE SCALE GENOMIC DNA]</scope>
    <source>
        <strain evidence="5">cv. G240</strain>
    </source>
</reference>
<evidence type="ECO:0000259" key="3">
    <source>
        <dbReference type="PROSITE" id="PS51184"/>
    </source>
</evidence>
<dbReference type="GO" id="GO:0141052">
    <property type="term" value="F:histone H3 demethylase activity"/>
    <property type="evidence" value="ECO:0007669"/>
    <property type="project" value="UniProtKB-ARBA"/>
</dbReference>
<keyword evidence="1" id="KW-0479">Metal-binding</keyword>
<evidence type="ECO:0000313" key="4">
    <source>
        <dbReference type="EMBL" id="KAF5960314.1"/>
    </source>
</evidence>
<keyword evidence="2" id="KW-0408">Iron</keyword>
<gene>
    <name evidence="4" type="ORF">HYC85_001523</name>
</gene>
<dbReference type="GO" id="GO:0010468">
    <property type="term" value="P:regulation of gene expression"/>
    <property type="evidence" value="ECO:0007669"/>
    <property type="project" value="TreeGrafter"/>
</dbReference>
<comment type="caution">
    <text evidence="4">The sequence shown here is derived from an EMBL/GenBank/DDBJ whole genome shotgun (WGS) entry which is preliminary data.</text>
</comment>
<evidence type="ECO:0000313" key="5">
    <source>
        <dbReference type="Proteomes" id="UP000593564"/>
    </source>
</evidence>
<reference evidence="4 5" key="2">
    <citation type="submission" date="2020-07" db="EMBL/GenBank/DDBJ databases">
        <title>Genome assembly of wild tea tree DASZ reveals pedigree and selection history of tea varieties.</title>
        <authorList>
            <person name="Zhang W."/>
        </authorList>
    </citation>
    <scope>NUCLEOTIDE SEQUENCE [LARGE SCALE GENOMIC DNA]</scope>
    <source>
        <strain evidence="5">cv. G240</strain>
        <tissue evidence="4">Leaf</tissue>
    </source>
</reference>
<evidence type="ECO:0000256" key="1">
    <source>
        <dbReference type="ARBA" id="ARBA00022723"/>
    </source>
</evidence>
<dbReference type="GO" id="GO:0005634">
    <property type="term" value="C:nucleus"/>
    <property type="evidence" value="ECO:0007669"/>
    <property type="project" value="TreeGrafter"/>
</dbReference>
<proteinExistence type="predicted"/>
<dbReference type="EMBL" id="JACBKZ010000001">
    <property type="protein sequence ID" value="KAF5960314.1"/>
    <property type="molecule type" value="Genomic_DNA"/>
</dbReference>
<protein>
    <recommendedName>
        <fullName evidence="3">JmjC domain-containing protein</fullName>
    </recommendedName>
</protein>
<dbReference type="GO" id="GO:0000785">
    <property type="term" value="C:chromatin"/>
    <property type="evidence" value="ECO:0007669"/>
    <property type="project" value="TreeGrafter"/>
</dbReference>
<dbReference type="PROSITE" id="PS51184">
    <property type="entry name" value="JMJC"/>
    <property type="match status" value="1"/>
</dbReference>
<dbReference type="SUPFAM" id="SSF51197">
    <property type="entry name" value="Clavaminate synthase-like"/>
    <property type="match status" value="1"/>
</dbReference>
<keyword evidence="5" id="KW-1185">Reference proteome</keyword>
<dbReference type="Pfam" id="PF02373">
    <property type="entry name" value="JmjC"/>
    <property type="match status" value="1"/>
</dbReference>
<sequence>MKNSLNMFNTHSNIGSLKRPKHALFKDNKERGWPSPSWDFKASSSPLKSLKISVLKRPQHQNPGVSRHMIRARVDGPLYRFVSQPLCLPRRVRSKFNAKARPFVIHGLLAGYSVKPTGAGLGRDMKDLGGSKRLCYPDDQIGQAKMKHKSPPTMESAISLDIVDVTNMKANRKAMGVRALKASALFVTRLRTDADAPYRSRSALFGKGASSKCKVDKFERIDVEWIDKISEGPVYRPSKEEFEVPFVYLQNIAPDASKYIVSPLSSSIPVGIVLKEARDFKFTTKVQTLWLAEWGTNDKVNFFMRGRYYTLRDFENIANKVFARRYCISGCLPSTLVEREFWKDMARGKKRTVEYGVNVDGSAFSCALHDQLGRSKWNLKTLPHLPKSTLRLLETEIPGITDPVLYIGMLFILIINTFCAPKTLYGVPSHAAPEFEKVVQHYVYSGAILSTSGKDGAFGVLVDKTTMFPPNILLQQDAPVYKVVQLPGEFMNTFPRSYHAGFSHVNFAIGNWFPLGAEASQRYALLRRMPIVPCEELLCKEAMLLSKSSNQEDSSFVDSASPHYV</sequence>
<dbReference type="SMART" id="SM00558">
    <property type="entry name" value="JmjC"/>
    <property type="match status" value="1"/>
</dbReference>
<feature type="domain" description="JmjC" evidence="3">
    <location>
        <begin position="371"/>
        <end position="528"/>
    </location>
</feature>
<dbReference type="Gene3D" id="2.60.120.650">
    <property type="entry name" value="Cupin"/>
    <property type="match status" value="1"/>
</dbReference>